<dbReference type="InterPro" id="IPR014001">
    <property type="entry name" value="Helicase_ATP-bd"/>
</dbReference>
<organism evidence="16 17">
    <name type="scientific">Parahaliea aestuarii</name>
    <dbReference type="NCBI Taxonomy" id="1852021"/>
    <lineage>
        <taxon>Bacteria</taxon>
        <taxon>Pseudomonadati</taxon>
        <taxon>Pseudomonadota</taxon>
        <taxon>Gammaproteobacteria</taxon>
        <taxon>Cellvibrionales</taxon>
        <taxon>Halieaceae</taxon>
        <taxon>Parahaliea</taxon>
    </lineage>
</organism>
<dbReference type="SMART" id="SM00487">
    <property type="entry name" value="DEXDc"/>
    <property type="match status" value="1"/>
</dbReference>
<dbReference type="GO" id="GO:0006355">
    <property type="term" value="P:regulation of DNA-templated transcription"/>
    <property type="evidence" value="ECO:0007669"/>
    <property type="project" value="UniProtKB-UniRule"/>
</dbReference>
<dbReference type="NCBIfam" id="NF007966">
    <property type="entry name" value="PRK10689.1"/>
    <property type="match status" value="1"/>
</dbReference>
<evidence type="ECO:0000256" key="7">
    <source>
        <dbReference type="ARBA" id="ARBA00022840"/>
    </source>
</evidence>
<evidence type="ECO:0000256" key="12">
    <source>
        <dbReference type="ARBA" id="ARBA00070128"/>
    </source>
</evidence>
<keyword evidence="8 13" id="KW-0238">DNA-binding</keyword>
<dbReference type="Pfam" id="PF03461">
    <property type="entry name" value="TRCF"/>
    <property type="match status" value="1"/>
</dbReference>
<evidence type="ECO:0000256" key="9">
    <source>
        <dbReference type="ARBA" id="ARBA00023204"/>
    </source>
</evidence>
<accession>A0A5C8ZZW9</accession>
<dbReference type="PROSITE" id="PS51194">
    <property type="entry name" value="HELICASE_CTER"/>
    <property type="match status" value="1"/>
</dbReference>
<proteinExistence type="inferred from homology"/>
<evidence type="ECO:0000256" key="13">
    <source>
        <dbReference type="HAMAP-Rule" id="MF_00969"/>
    </source>
</evidence>
<evidence type="ECO:0000256" key="11">
    <source>
        <dbReference type="ARBA" id="ARBA00061399"/>
    </source>
</evidence>
<dbReference type="Proteomes" id="UP000321933">
    <property type="component" value="Unassembled WGS sequence"/>
</dbReference>
<evidence type="ECO:0000313" key="16">
    <source>
        <dbReference type="EMBL" id="TXS93172.1"/>
    </source>
</evidence>
<comment type="similarity">
    <text evidence="11 13">In the C-terminal section; belongs to the helicase family. RecG subfamily.</text>
</comment>
<dbReference type="SUPFAM" id="SSF143517">
    <property type="entry name" value="TRCF domain-like"/>
    <property type="match status" value="1"/>
</dbReference>
<keyword evidence="6" id="KW-0347">Helicase</keyword>
<dbReference type="SUPFAM" id="SSF52540">
    <property type="entry name" value="P-loop containing nucleoside triphosphate hydrolases"/>
    <property type="match status" value="4"/>
</dbReference>
<dbReference type="Pfam" id="PF02559">
    <property type="entry name" value="CarD_TRCF_RID"/>
    <property type="match status" value="1"/>
</dbReference>
<keyword evidence="7 13" id="KW-0067">ATP-binding</keyword>
<keyword evidence="5 13" id="KW-0378">Hydrolase</keyword>
<dbReference type="InterPro" id="IPR036101">
    <property type="entry name" value="CarD-like/TRCF_RID_sf"/>
</dbReference>
<dbReference type="Gene3D" id="3.30.2060.10">
    <property type="entry name" value="Penicillin-binding protein 1b domain"/>
    <property type="match status" value="1"/>
</dbReference>
<gene>
    <name evidence="13" type="primary">mfd</name>
    <name evidence="16" type="ORF">FVW59_04775</name>
</gene>
<dbReference type="CDD" id="cd17991">
    <property type="entry name" value="DEXHc_TRCF"/>
    <property type="match status" value="1"/>
</dbReference>
<dbReference type="Gene3D" id="3.40.50.11140">
    <property type="match status" value="1"/>
</dbReference>
<dbReference type="HAMAP" id="MF_00969">
    <property type="entry name" value="TRCF"/>
    <property type="match status" value="1"/>
</dbReference>
<dbReference type="Gene3D" id="3.40.50.11180">
    <property type="match status" value="1"/>
</dbReference>
<dbReference type="GO" id="GO:0003684">
    <property type="term" value="F:damaged DNA binding"/>
    <property type="evidence" value="ECO:0007669"/>
    <property type="project" value="InterPro"/>
</dbReference>
<keyword evidence="17" id="KW-1185">Reference proteome</keyword>
<dbReference type="SUPFAM" id="SSF141259">
    <property type="entry name" value="CarD-like"/>
    <property type="match status" value="1"/>
</dbReference>
<dbReference type="SMART" id="SM00490">
    <property type="entry name" value="HELICc"/>
    <property type="match status" value="1"/>
</dbReference>
<dbReference type="RefSeq" id="WP_148063108.1">
    <property type="nucleotide sequence ID" value="NZ_VRYZ01000002.1"/>
</dbReference>
<comment type="subcellular location">
    <subcellularLocation>
        <location evidence="1 13">Cytoplasm</location>
    </subcellularLocation>
</comment>
<evidence type="ECO:0000259" key="14">
    <source>
        <dbReference type="PROSITE" id="PS51192"/>
    </source>
</evidence>
<protein>
    <recommendedName>
        <fullName evidence="12 13">Transcription-repair-coupling factor</fullName>
        <shortName evidence="13">TRCF</shortName>
        <ecNumber evidence="13">3.6.4.-</ecNumber>
    </recommendedName>
</protein>
<dbReference type="GO" id="GO:0005737">
    <property type="term" value="C:cytoplasm"/>
    <property type="evidence" value="ECO:0007669"/>
    <property type="project" value="UniProtKB-SubCell"/>
</dbReference>
<dbReference type="Gene3D" id="3.90.1150.50">
    <property type="entry name" value="Transcription-repair-coupling factor, D7 domain"/>
    <property type="match status" value="1"/>
</dbReference>
<dbReference type="PROSITE" id="PS51192">
    <property type="entry name" value="HELICASE_ATP_BIND_1"/>
    <property type="match status" value="1"/>
</dbReference>
<evidence type="ECO:0000256" key="8">
    <source>
        <dbReference type="ARBA" id="ARBA00023125"/>
    </source>
</evidence>
<dbReference type="InterPro" id="IPR001650">
    <property type="entry name" value="Helicase_C-like"/>
</dbReference>
<evidence type="ECO:0000256" key="2">
    <source>
        <dbReference type="ARBA" id="ARBA00022490"/>
    </source>
</evidence>
<dbReference type="InterPro" id="IPR027417">
    <property type="entry name" value="P-loop_NTPase"/>
</dbReference>
<dbReference type="GO" id="GO:0003678">
    <property type="term" value="F:DNA helicase activity"/>
    <property type="evidence" value="ECO:0007669"/>
    <property type="project" value="TreeGrafter"/>
</dbReference>
<dbReference type="PANTHER" id="PTHR47964">
    <property type="entry name" value="ATP-DEPENDENT DNA HELICASE HOMOLOG RECG, CHLOROPLASTIC"/>
    <property type="match status" value="1"/>
</dbReference>
<dbReference type="Pfam" id="PF00270">
    <property type="entry name" value="DEAD"/>
    <property type="match status" value="1"/>
</dbReference>
<evidence type="ECO:0000256" key="5">
    <source>
        <dbReference type="ARBA" id="ARBA00022801"/>
    </source>
</evidence>
<comment type="caution">
    <text evidence="16">The sequence shown here is derived from an EMBL/GenBank/DDBJ whole genome shotgun (WGS) entry which is preliminary data.</text>
</comment>
<dbReference type="InterPro" id="IPR048635">
    <property type="entry name" value="MFD_D3"/>
</dbReference>
<evidence type="ECO:0000256" key="4">
    <source>
        <dbReference type="ARBA" id="ARBA00022763"/>
    </source>
</evidence>
<evidence type="ECO:0000256" key="10">
    <source>
        <dbReference type="ARBA" id="ARBA00061104"/>
    </source>
</evidence>
<dbReference type="Gene3D" id="2.40.10.170">
    <property type="match status" value="1"/>
</dbReference>
<dbReference type="InterPro" id="IPR005118">
    <property type="entry name" value="TRCF_C"/>
</dbReference>
<dbReference type="EMBL" id="VRYZ01000002">
    <property type="protein sequence ID" value="TXS93172.1"/>
    <property type="molecule type" value="Genomic_DNA"/>
</dbReference>
<dbReference type="OrthoDB" id="9804325at2"/>
<dbReference type="EC" id="3.6.4.-" evidence="13"/>
<evidence type="ECO:0000256" key="1">
    <source>
        <dbReference type="ARBA" id="ARBA00004496"/>
    </source>
</evidence>
<dbReference type="FunFam" id="3.40.50.300:FF:000546">
    <property type="entry name" value="Transcription-repair-coupling factor"/>
    <property type="match status" value="1"/>
</dbReference>
<dbReference type="InterPro" id="IPR011545">
    <property type="entry name" value="DEAD/DEAH_box_helicase_dom"/>
</dbReference>
<dbReference type="Pfam" id="PF21132">
    <property type="entry name" value="MFD_D3"/>
    <property type="match status" value="1"/>
</dbReference>
<keyword evidence="9 13" id="KW-0234">DNA repair</keyword>
<dbReference type="AlphaFoldDB" id="A0A5C8ZZW9"/>
<dbReference type="GO" id="GO:0016787">
    <property type="term" value="F:hydrolase activity"/>
    <property type="evidence" value="ECO:0007669"/>
    <property type="project" value="UniProtKB-KW"/>
</dbReference>
<feature type="domain" description="Helicase ATP-binding" evidence="14">
    <location>
        <begin position="618"/>
        <end position="779"/>
    </location>
</feature>
<dbReference type="Pfam" id="PF17757">
    <property type="entry name" value="UvrB_inter"/>
    <property type="match status" value="1"/>
</dbReference>
<evidence type="ECO:0000313" key="17">
    <source>
        <dbReference type="Proteomes" id="UP000321933"/>
    </source>
</evidence>
<evidence type="ECO:0000256" key="6">
    <source>
        <dbReference type="ARBA" id="ARBA00022806"/>
    </source>
</evidence>
<comment type="similarity">
    <text evidence="10 13">In the N-terminal section; belongs to the UvrB family.</text>
</comment>
<dbReference type="GO" id="GO:0005524">
    <property type="term" value="F:ATP binding"/>
    <property type="evidence" value="ECO:0007669"/>
    <property type="project" value="UniProtKB-UniRule"/>
</dbReference>
<dbReference type="PANTHER" id="PTHR47964:SF1">
    <property type="entry name" value="ATP-DEPENDENT DNA HELICASE HOMOLOG RECG, CHLOROPLASTIC"/>
    <property type="match status" value="1"/>
</dbReference>
<dbReference type="InterPro" id="IPR003711">
    <property type="entry name" value="CarD-like/TRCF_RID"/>
</dbReference>
<dbReference type="InterPro" id="IPR041471">
    <property type="entry name" value="UvrB_inter"/>
</dbReference>
<dbReference type="InterPro" id="IPR047112">
    <property type="entry name" value="RecG/Mfd"/>
</dbReference>
<keyword evidence="4 13" id="KW-0227">DNA damage</keyword>
<name>A0A5C8ZZW9_9GAMM</name>
<dbReference type="FunFam" id="3.40.50.300:FF:000300">
    <property type="entry name" value="Transcription-repair-coupling factor"/>
    <property type="match status" value="1"/>
</dbReference>
<dbReference type="Pfam" id="PF00271">
    <property type="entry name" value="Helicase_C"/>
    <property type="match status" value="1"/>
</dbReference>
<dbReference type="SMART" id="SM01058">
    <property type="entry name" value="CarD_TRCF"/>
    <property type="match status" value="1"/>
</dbReference>
<evidence type="ECO:0000259" key="15">
    <source>
        <dbReference type="PROSITE" id="PS51194"/>
    </source>
</evidence>
<dbReference type="SMART" id="SM00982">
    <property type="entry name" value="TRCF"/>
    <property type="match status" value="1"/>
</dbReference>
<sequence length="1154" mass="128166">MFQTLLANTPWPARAGSRTALGPLYGSAQTRCVAELASRERLLLVVTADTSAAITLERELPFFLAPGIELLAFPDWETLPYDSFSPHQDIISERLSTLHRLPSVRGGVLVVPMPTLMHRIAPTEYIAGSSLVLAPGDTVDVDTFRRNLERNGYRNVDTVYEHGEFALRGSLLDIFPMGSETPFRIDLLDDEVDTLRTFDPESQRTVEKVDRINLLPAREYPLNPTAIGRFQLNWYEAFEVDHDACPVYSEVSAGRSPGGCEYFLPLFFERCGTLLDYLPEDTPVVTIGDHHGAAQRFWCEASHRFEEYGIDPRRPLLPPARCFTPVEELYQLLGRRAVLELRVNPDAPTHVQTPSLPPPELPAADNREAPMARLARFIDTHQGPVLLCAESAGRREMLLDSLKQEGLQPVTVDDWADFEASGEPFAIATAPLDRGMYFGPASPTLVCESQLFGARVAQRRRRRKAEETSNANIFRDISELREGVPVVHLEHGVGRYVGLQTLDVDGQTNEFLTLDYAQGSRLYVPVSSLQLISRYAGADPELAPLHKLGSDQWDKARRKASERASDVAAQLLEVYARREARQGYQFDIPQPDYDLFAATFPFEETADQAAAIEAVLDDMASPRVMDRLVCGDVGFGKTEVAMRAAFIAAANRKQVAVLVPTTLLAQQHHSSFADRFADWPFNVEVVSRFKSGKELAAVGKRVASGEIDILIGTHKLLGQDFAFEDLGLLIIDEEHRFGVKQKEAIKALRAEVDILTLTATPIPRTLNMALGGMRDLSIIATPPARRLSIKTFIREHTIALIKEAVLRETLRGGQVYYLHNEVKTIEQTASKLRELLPDLSIAVAHGQMREHQLEKVMSDFYHQHHHILLCTTIIETGIDIPNANTIIIERADKFGLAQLHQLRGRVGRSHHQAYAYLLCPPRSAITPDAEKRLEAIEAAGDLGAGYLLATHDLEIRGAGELLGDEQSGQIHSVGFSLYMQMLERAVAALRRGEIPDIDAPLDAGTEVNLHTAALIPEDYLPDINTRLVLYKRIAAASSEDALREIQVEMIDRFGLLPPQVNNLVQVSRLRIAAEKLGIRAIEVGAQGGTIDFNDNTRVNPLSLVKLVQSDPAGYQLAGATRLRFKGELEEPEQRRQFAEQLLDTFAQDATDNAA</sequence>
<dbReference type="Gene3D" id="3.40.50.300">
    <property type="entry name" value="P-loop containing nucleotide triphosphate hydrolases"/>
    <property type="match status" value="2"/>
</dbReference>
<comment type="function">
    <text evidence="13">Couples transcription and DNA repair by recognizing RNA polymerase (RNAP) stalled at DNA lesions. Mediates ATP-dependent release of RNAP and its truncated transcript from the DNA, and recruitment of nucleotide excision repair machinery to the damaged site.</text>
</comment>
<feature type="domain" description="Helicase C-terminal" evidence="15">
    <location>
        <begin position="792"/>
        <end position="954"/>
    </location>
</feature>
<dbReference type="NCBIfam" id="TIGR00580">
    <property type="entry name" value="mfd"/>
    <property type="match status" value="1"/>
</dbReference>
<evidence type="ECO:0000256" key="3">
    <source>
        <dbReference type="ARBA" id="ARBA00022741"/>
    </source>
</evidence>
<reference evidence="16 17" key="1">
    <citation type="submission" date="2019-08" db="EMBL/GenBank/DDBJ databases">
        <title>Parahaliea maris sp. nov., isolated from the surface seawater.</title>
        <authorList>
            <person name="Liu Y."/>
        </authorList>
    </citation>
    <scope>NUCLEOTIDE SEQUENCE [LARGE SCALE GENOMIC DNA]</scope>
    <source>
        <strain evidence="16 17">S2-26</strain>
    </source>
</reference>
<dbReference type="GO" id="GO:0000716">
    <property type="term" value="P:transcription-coupled nucleotide-excision repair, DNA damage recognition"/>
    <property type="evidence" value="ECO:0007669"/>
    <property type="project" value="UniProtKB-UniRule"/>
</dbReference>
<keyword evidence="3 13" id="KW-0547">Nucleotide-binding</keyword>
<dbReference type="InterPro" id="IPR037235">
    <property type="entry name" value="TRCF-like_C_D7"/>
</dbReference>
<dbReference type="InterPro" id="IPR004576">
    <property type="entry name" value="Mfd"/>
</dbReference>
<keyword evidence="2 13" id="KW-0963">Cytoplasm</keyword>